<protein>
    <submittedName>
        <fullName evidence="1">24709_t:CDS:1</fullName>
    </submittedName>
</protein>
<dbReference type="OrthoDB" id="2398651at2759"/>
<evidence type="ECO:0000313" key="1">
    <source>
        <dbReference type="EMBL" id="CAG8780916.1"/>
    </source>
</evidence>
<proteinExistence type="predicted"/>
<comment type="caution">
    <text evidence="1">The sequence shown here is derived from an EMBL/GenBank/DDBJ whole genome shotgun (WGS) entry which is preliminary data.</text>
</comment>
<name>A0A9N9JKI9_9GLOM</name>
<evidence type="ECO:0000313" key="2">
    <source>
        <dbReference type="Proteomes" id="UP000789405"/>
    </source>
</evidence>
<gene>
    <name evidence="1" type="ORF">DERYTH_LOCUS19636</name>
</gene>
<feature type="non-terminal residue" evidence="1">
    <location>
        <position position="369"/>
    </location>
</feature>
<dbReference type="Proteomes" id="UP000789405">
    <property type="component" value="Unassembled WGS sequence"/>
</dbReference>
<organism evidence="1 2">
    <name type="scientific">Dentiscutata erythropus</name>
    <dbReference type="NCBI Taxonomy" id="1348616"/>
    <lineage>
        <taxon>Eukaryota</taxon>
        <taxon>Fungi</taxon>
        <taxon>Fungi incertae sedis</taxon>
        <taxon>Mucoromycota</taxon>
        <taxon>Glomeromycotina</taxon>
        <taxon>Glomeromycetes</taxon>
        <taxon>Diversisporales</taxon>
        <taxon>Gigasporaceae</taxon>
        <taxon>Dentiscutata</taxon>
    </lineage>
</organism>
<keyword evidence="2" id="KW-1185">Reference proteome</keyword>
<sequence>NHSIFVWDTAQLSILPNYKLIKEVYQDHNPIYVKLQVPKIIADINEQSLVPLIPGYLIFMFFGGVYCSVKLGENEDENNSNSDDEIQEPRTKDQEFQELIQSLISKGRLGLSVKIIVTCYQCQTKTFYGNEKFGIKFSDLVAAAGLASSVNCEEWSTMLCLYGITRQNGKAQYFQKQEKFFNGIKTAAEEINQVRWKRFEQPIMNFYTKSVYAAVAQMQNPDIISPTNNDLYIMQSEICVNHFLDNHNNCWPEVCWKVQNPDLFLADPNLIEYTESQANALKEFLEKHTKLPQKQSLITTIRTSMNKAFNRVKLNYANKKVDYAKSFSAQHGLAVLHNNNGFLEMLEIVRWAENLLKFSEEDQINIGKI</sequence>
<reference evidence="1" key="1">
    <citation type="submission" date="2021-06" db="EMBL/GenBank/DDBJ databases">
        <authorList>
            <person name="Kallberg Y."/>
            <person name="Tangrot J."/>
            <person name="Rosling A."/>
        </authorList>
    </citation>
    <scope>NUCLEOTIDE SEQUENCE</scope>
    <source>
        <strain evidence="1">MA453B</strain>
    </source>
</reference>
<dbReference type="EMBL" id="CAJVPY010021828">
    <property type="protein sequence ID" value="CAG8780916.1"/>
    <property type="molecule type" value="Genomic_DNA"/>
</dbReference>
<accession>A0A9N9JKI9</accession>
<dbReference type="AlphaFoldDB" id="A0A9N9JKI9"/>